<protein>
    <submittedName>
        <fullName evidence="2">Uncharacterized protein</fullName>
    </submittedName>
</protein>
<keyword evidence="3" id="KW-1185">Reference proteome</keyword>
<name>A0A7T1F238_ATRLM</name>
<dbReference type="AlphaFoldDB" id="A0A7T1F238"/>
<organism evidence="2 3">
    <name type="scientific">Atribacter laminatus</name>
    <dbReference type="NCBI Taxonomy" id="2847778"/>
    <lineage>
        <taxon>Bacteria</taxon>
        <taxon>Pseudomonadati</taxon>
        <taxon>Atribacterota</taxon>
        <taxon>Atribacteria</taxon>
        <taxon>Atribacterales</taxon>
        <taxon>Atribacteraceae</taxon>
        <taxon>Atribacter</taxon>
    </lineage>
</organism>
<keyword evidence="1" id="KW-1133">Transmembrane helix</keyword>
<dbReference type="Gene3D" id="2.60.40.1120">
    <property type="entry name" value="Carboxypeptidase-like, regulatory domain"/>
    <property type="match status" value="1"/>
</dbReference>
<gene>
    <name evidence="2" type="ORF">RT761_00585</name>
</gene>
<dbReference type="Proteomes" id="UP000594463">
    <property type="component" value="Chromosome"/>
</dbReference>
<dbReference type="EMBL" id="CP065383">
    <property type="protein sequence ID" value="QPM67382.1"/>
    <property type="molecule type" value="Genomic_DNA"/>
</dbReference>
<evidence type="ECO:0000313" key="2">
    <source>
        <dbReference type="EMBL" id="QPM67382.1"/>
    </source>
</evidence>
<accession>A0A7T1F238</accession>
<sequence>MKKKKTTILISTFILVVLAVLFVLVYFSTNTNWGTLQGKVVDEISQDVVKKLQVTLDGKSDILYMSKDYKLSRIPPGKHTLIAVAPYYEEIQQEIDIKKGINVFDFTMKGKEIPGLAGIICFSEPTEQGIEVEIRFKNHQGQGISDYPALPLTLEGKLYVRNGDEDNFSRGRRLFDGPMKLFWDPTSYLARNKAVIPWNILDIDTENEKFGLMELTLTTPQGAFEDVIENVELSKKEGQ</sequence>
<dbReference type="KEGG" id="alam:RT761_00585"/>
<evidence type="ECO:0000313" key="3">
    <source>
        <dbReference type="Proteomes" id="UP000594463"/>
    </source>
</evidence>
<keyword evidence="1" id="KW-0472">Membrane</keyword>
<reference evidence="2 3" key="1">
    <citation type="journal article" date="2021" name="Nat. Commun.">
        <title>Isolation of a member of the candidate phylum Atribacteria reveals a unique cell membrane structure.</title>
        <authorList>
            <person name="Taiki K."/>
            <person name="Nobu M.K."/>
            <person name="Kusada H."/>
            <person name="Meng X.-Y."/>
            <person name="Hosoki N."/>
            <person name="Uematsu K."/>
            <person name="Yoshioka H."/>
            <person name="Kamagata Y."/>
            <person name="Tamaki H."/>
        </authorList>
    </citation>
    <scope>NUCLEOTIDE SEQUENCE [LARGE SCALE GENOMIC DNA]</scope>
    <source>
        <strain evidence="2 3">RT761</strain>
    </source>
</reference>
<keyword evidence="1" id="KW-0812">Transmembrane</keyword>
<evidence type="ECO:0000256" key="1">
    <source>
        <dbReference type="SAM" id="Phobius"/>
    </source>
</evidence>
<feature type="transmembrane region" description="Helical" evidence="1">
    <location>
        <begin position="7"/>
        <end position="27"/>
    </location>
</feature>
<dbReference type="RefSeq" id="WP_218112589.1">
    <property type="nucleotide sequence ID" value="NZ_CP065383.1"/>
</dbReference>
<proteinExistence type="predicted"/>